<dbReference type="STRING" id="1193713.GCA_001636315_02793"/>
<evidence type="ECO:0000259" key="11">
    <source>
        <dbReference type="Pfam" id="PF00082"/>
    </source>
</evidence>
<feature type="signal peptide" evidence="10">
    <location>
        <begin position="1"/>
        <end position="30"/>
    </location>
</feature>
<evidence type="ECO:0000256" key="4">
    <source>
        <dbReference type="ARBA" id="ARBA00022525"/>
    </source>
</evidence>
<dbReference type="PROSITE" id="PS51892">
    <property type="entry name" value="SUBTILASE"/>
    <property type="match status" value="1"/>
</dbReference>
<gene>
    <name evidence="14" type="ORF">CHR53_01215</name>
</gene>
<evidence type="ECO:0000256" key="8">
    <source>
        <dbReference type="ARBA" id="ARBA00022837"/>
    </source>
</evidence>
<comment type="similarity">
    <text evidence="3 9">Belongs to the peptidase S8 family.</text>
</comment>
<dbReference type="InterPro" id="IPR023828">
    <property type="entry name" value="Peptidase_S8_Ser-AS"/>
</dbReference>
<dbReference type="EMBL" id="CP022572">
    <property type="protein sequence ID" value="AZU60002.1"/>
    <property type="molecule type" value="Genomic_DNA"/>
</dbReference>
<evidence type="ECO:0000256" key="9">
    <source>
        <dbReference type="PROSITE-ProRule" id="PRU01240"/>
    </source>
</evidence>
<dbReference type="Pfam" id="PF17936">
    <property type="entry name" value="Big_6"/>
    <property type="match status" value="5"/>
</dbReference>
<dbReference type="RefSeq" id="WP_164745596.1">
    <property type="nucleotide sequence ID" value="NZ_CP022572.1"/>
</dbReference>
<dbReference type="InterPro" id="IPR022398">
    <property type="entry name" value="Peptidase_S8_His-AS"/>
</dbReference>
<dbReference type="Pfam" id="PF00082">
    <property type="entry name" value="Peptidase_S8"/>
    <property type="match status" value="1"/>
</dbReference>
<dbReference type="Gene3D" id="2.60.40.10">
    <property type="entry name" value="Immunoglobulins"/>
    <property type="match status" value="5"/>
</dbReference>
<dbReference type="GO" id="GO:0004252">
    <property type="term" value="F:serine-type endopeptidase activity"/>
    <property type="evidence" value="ECO:0007669"/>
    <property type="project" value="UniProtKB-UniRule"/>
</dbReference>
<feature type="domain" description="Peptidase S8/S53" evidence="11">
    <location>
        <begin position="441"/>
        <end position="682"/>
    </location>
</feature>
<evidence type="ECO:0000256" key="5">
    <source>
        <dbReference type="ARBA" id="ARBA00022670"/>
    </source>
</evidence>
<evidence type="ECO:0000256" key="1">
    <source>
        <dbReference type="ARBA" id="ARBA00001913"/>
    </source>
</evidence>
<dbReference type="InterPro" id="IPR000209">
    <property type="entry name" value="Peptidase_S8/S53_dom"/>
</dbReference>
<dbReference type="Proteomes" id="UP000282892">
    <property type="component" value="Chromosome"/>
</dbReference>
<comment type="subcellular location">
    <subcellularLocation>
        <location evidence="2">Secreted</location>
    </subcellularLocation>
</comment>
<evidence type="ECO:0000313" key="14">
    <source>
        <dbReference type="EMBL" id="AZU60002.1"/>
    </source>
</evidence>
<dbReference type="InterPro" id="IPR034084">
    <property type="entry name" value="Thermitase-like_dom"/>
</dbReference>
<evidence type="ECO:0000256" key="7">
    <source>
        <dbReference type="ARBA" id="ARBA00022825"/>
    </source>
</evidence>
<evidence type="ECO:0000256" key="3">
    <source>
        <dbReference type="ARBA" id="ARBA00011073"/>
    </source>
</evidence>
<keyword evidence="6 9" id="KW-0378">Hydrolase</keyword>
<feature type="domain" description="Bacterial Ig" evidence="12">
    <location>
        <begin position="1047"/>
        <end position="1125"/>
    </location>
</feature>
<proteinExistence type="inferred from homology"/>
<feature type="domain" description="Fervidolysin-like N-terminal prodomain" evidence="13">
    <location>
        <begin position="326"/>
        <end position="392"/>
    </location>
</feature>
<feature type="domain" description="Bacterial Ig" evidence="12">
    <location>
        <begin position="722"/>
        <end position="784"/>
    </location>
</feature>
<evidence type="ECO:0000259" key="13">
    <source>
        <dbReference type="Pfam" id="PF22148"/>
    </source>
</evidence>
<keyword evidence="7 9" id="KW-0720">Serine protease</keyword>
<dbReference type="NCBIfam" id="NF033510">
    <property type="entry name" value="Ca_tandemer"/>
    <property type="match status" value="3"/>
</dbReference>
<keyword evidence="15" id="KW-1185">Reference proteome</keyword>
<dbReference type="PROSITE" id="PS00137">
    <property type="entry name" value="SUBTILASE_HIS"/>
    <property type="match status" value="1"/>
</dbReference>
<dbReference type="CDD" id="cd07484">
    <property type="entry name" value="Peptidases_S8_Thermitase_like"/>
    <property type="match status" value="1"/>
</dbReference>
<dbReference type="AlphaFoldDB" id="A0A3Q9QQR4"/>
<dbReference type="InterPro" id="IPR054399">
    <property type="entry name" value="Fervidolysin-like_N_prodom"/>
</dbReference>
<dbReference type="InterPro" id="IPR015500">
    <property type="entry name" value="Peptidase_S8_subtilisin-rel"/>
</dbReference>
<comment type="cofactor">
    <cofactor evidence="1">
        <name>Ca(2+)</name>
        <dbReference type="ChEBI" id="CHEBI:29108"/>
    </cofactor>
</comment>
<dbReference type="InterPro" id="IPR013783">
    <property type="entry name" value="Ig-like_fold"/>
</dbReference>
<evidence type="ECO:0008006" key="16">
    <source>
        <dbReference type="Google" id="ProtNLM"/>
    </source>
</evidence>
<keyword evidence="8" id="KW-0106">Calcium</keyword>
<dbReference type="GO" id="GO:0005576">
    <property type="term" value="C:extracellular region"/>
    <property type="evidence" value="ECO:0007669"/>
    <property type="project" value="UniProtKB-SubCell"/>
</dbReference>
<keyword evidence="4" id="KW-0964">Secreted</keyword>
<evidence type="ECO:0000256" key="10">
    <source>
        <dbReference type="SAM" id="SignalP"/>
    </source>
</evidence>
<name>A0A3Q9QQR4_9BACI</name>
<dbReference type="GO" id="GO:0006508">
    <property type="term" value="P:proteolysis"/>
    <property type="evidence" value="ECO:0007669"/>
    <property type="project" value="UniProtKB-KW"/>
</dbReference>
<keyword evidence="5 9" id="KW-0645">Protease</keyword>
<evidence type="ECO:0000259" key="12">
    <source>
        <dbReference type="Pfam" id="PF17936"/>
    </source>
</evidence>
<sequence length="1129" mass="121519">MNKRVLGKLASLMLIFSLCVSLLQPFAAKADNGIPDESPQLEKGQVMEGEFDQPGQVHWYKIIPTQEEIAKDSHMRIKFTGSFEGAVSAYPSLERAEKDETFESYRAYVSTEAPVQIEMPHAWTGPYYIKVEFYGGYYDEMDMEMDPEAEEPYEPLNFTYQIGYEGVKLPPGTILGEACPVELSTEKKASAVEILSQLRSVRDNLLSKTEQGKQLSTLYYKMAPYLVTKMVLDKNIKETVYKDLVQLKPLFKDIAANSDQSSYRFSVNDQKAINELYEIVIKNVPDHVKAEIEQKALEIGLITLADQKVSDVLRKSNLAFSNSDTNRIIVKLKDGKIVSGLQQKAKTLGLSIASLKSNDRVLGNTFVLKANSNVQELAKQFSKLPEVEYAEPVQKYHKQSQDIHYQYQWSLENTGQDSGKTAADIRYEKLQQLVNQSNLQDVLIAVVDTGVDNTLADLEEKVILDGYDFVNRDNDPYDDEGHGTHVAGIIAAASDNNYSIAGINQKAKILPVKVLDASGSGDSDQIALGIKYAVDHDAKVINLSLGGGKSRVIEEMLKYAASKNVTVVAASGNDGSMEVSHPASSDRAIAVGATSRLDIVSDYSNYGEGLDLVAPGTEIPSLLPDGNVTFLSGTSMAAPHVSAVAGLLLAQNPNLKPAEIKKILTETADNVAVEDVNNDEGYYDPEYPIPTQPTQPGYDKVSGWGRLNAWSALSAADLNVAVNDLTDNDTKVTGTAKKDTKIEVKNGDNLLGTATAEADGKFIVTIQPQMANQILQLSAKNGKSETKVKVIVKDTLVPEMPFVNNVTNLDEVVTGEAAVGTIVKVKTTSTVLGEAETDANGHFTVKIKKQKDGTSLYVTATSLSGKESEAAKVIVLDKIAPAAPKVNAVSDRDQSVTGTTEANATAIVKSNGKTIGSNKADAKGKFSVTVKKQKAGTVLLVTAKDASGNVSKTTKVVVKDKTPPALPKVKVVTDQDKLITGTTEANATVVVKLKGKTIASKKANAKGKFSIVIKKQKAGTVLMVTAKDAAGNVSKAVKVTVKDKTPPAAPKVNAVTNQHKVVTGKTEAKATVVVKLKGKVIGTKKADAKGNFKVAIKKKKAGTVLTVTAKDSAGNISKTTKVTVKKLKK</sequence>
<dbReference type="PANTHER" id="PTHR43806:SF11">
    <property type="entry name" value="CEREVISIN-RELATED"/>
    <property type="match status" value="1"/>
</dbReference>
<reference evidence="14 15" key="1">
    <citation type="submission" date="2017-07" db="EMBL/GenBank/DDBJ databases">
        <title>The complete genome sequence of Bacillus mesonae strain H20-5, an efficient strain improving plant abiotic stress resistance.</title>
        <authorList>
            <person name="Kim S.Y."/>
            <person name="Song H."/>
            <person name="Sang M.K."/>
            <person name="Weon H.-Y."/>
            <person name="Song J."/>
        </authorList>
    </citation>
    <scope>NUCLEOTIDE SEQUENCE [LARGE SCALE GENOMIC DNA]</scope>
    <source>
        <strain evidence="14 15">H20-5</strain>
    </source>
</reference>
<feature type="active site" description="Charge relay system" evidence="9">
    <location>
        <position position="635"/>
    </location>
</feature>
<dbReference type="InterPro" id="IPR041498">
    <property type="entry name" value="Big_6"/>
</dbReference>
<evidence type="ECO:0000313" key="15">
    <source>
        <dbReference type="Proteomes" id="UP000282892"/>
    </source>
</evidence>
<dbReference type="KEGG" id="nmk:CHR53_01215"/>
<dbReference type="PRINTS" id="PR00723">
    <property type="entry name" value="SUBTILISIN"/>
</dbReference>
<dbReference type="InterPro" id="IPR036852">
    <property type="entry name" value="Peptidase_S8/S53_dom_sf"/>
</dbReference>
<keyword evidence="10" id="KW-0732">Signal</keyword>
<protein>
    <recommendedName>
        <fullName evidence="16">Peptidase S8</fullName>
    </recommendedName>
</protein>
<evidence type="ECO:0000256" key="6">
    <source>
        <dbReference type="ARBA" id="ARBA00022801"/>
    </source>
</evidence>
<feature type="domain" description="Bacterial Ig" evidence="12">
    <location>
        <begin position="798"/>
        <end position="877"/>
    </location>
</feature>
<dbReference type="Gene3D" id="3.40.50.200">
    <property type="entry name" value="Peptidase S8/S53 domain"/>
    <property type="match status" value="1"/>
</dbReference>
<feature type="chain" id="PRO_5018523866" description="Peptidase S8" evidence="10">
    <location>
        <begin position="31"/>
        <end position="1129"/>
    </location>
</feature>
<dbReference type="Pfam" id="PF22148">
    <property type="entry name" value="Fervidolysin_NPro-like"/>
    <property type="match status" value="1"/>
</dbReference>
<organism evidence="14 15">
    <name type="scientific">Neobacillus mesonae</name>
    <dbReference type="NCBI Taxonomy" id="1193713"/>
    <lineage>
        <taxon>Bacteria</taxon>
        <taxon>Bacillati</taxon>
        <taxon>Bacillota</taxon>
        <taxon>Bacilli</taxon>
        <taxon>Bacillales</taxon>
        <taxon>Bacillaceae</taxon>
        <taxon>Neobacillus</taxon>
    </lineage>
</organism>
<dbReference type="PROSITE" id="PS00138">
    <property type="entry name" value="SUBTILASE_SER"/>
    <property type="match status" value="1"/>
</dbReference>
<feature type="active site" description="Charge relay system" evidence="9">
    <location>
        <position position="448"/>
    </location>
</feature>
<accession>A0A3Q9QQR4</accession>
<dbReference type="PANTHER" id="PTHR43806">
    <property type="entry name" value="PEPTIDASE S8"/>
    <property type="match status" value="1"/>
</dbReference>
<evidence type="ECO:0000256" key="2">
    <source>
        <dbReference type="ARBA" id="ARBA00004613"/>
    </source>
</evidence>
<feature type="domain" description="Bacterial Ig" evidence="12">
    <location>
        <begin position="964"/>
        <end position="1043"/>
    </location>
</feature>
<dbReference type="InterPro" id="IPR050131">
    <property type="entry name" value="Peptidase_S8_subtilisin-like"/>
</dbReference>
<dbReference type="SUPFAM" id="SSF52743">
    <property type="entry name" value="Subtilisin-like"/>
    <property type="match status" value="1"/>
</dbReference>
<feature type="active site" description="Charge relay system" evidence="9">
    <location>
        <position position="482"/>
    </location>
</feature>
<feature type="domain" description="Bacterial Ig" evidence="12">
    <location>
        <begin position="880"/>
        <end position="960"/>
    </location>
</feature>